<reference evidence="2" key="1">
    <citation type="submission" date="2016-10" db="EMBL/GenBank/DDBJ databases">
        <authorList>
            <person name="Varghese N."/>
            <person name="Submissions S."/>
        </authorList>
    </citation>
    <scope>NUCLEOTIDE SEQUENCE [LARGE SCALE GENOMIC DNA]</scope>
    <source>
        <strain evidence="2">DSM 3669</strain>
    </source>
</reference>
<keyword evidence="2" id="KW-1185">Reference proteome</keyword>
<dbReference type="OrthoDB" id="2943866at2"/>
<dbReference type="EMBL" id="FOYM01000017">
    <property type="protein sequence ID" value="SFR08721.1"/>
    <property type="molecule type" value="Genomic_DNA"/>
</dbReference>
<dbReference type="Proteomes" id="UP000199584">
    <property type="component" value="Unassembled WGS sequence"/>
</dbReference>
<proteinExistence type="predicted"/>
<evidence type="ECO:0000313" key="2">
    <source>
        <dbReference type="Proteomes" id="UP000199584"/>
    </source>
</evidence>
<evidence type="ECO:0000313" key="1">
    <source>
        <dbReference type="EMBL" id="SFR08721.1"/>
    </source>
</evidence>
<organism evidence="1 2">
    <name type="scientific">Desulfoscipio geothermicus DSM 3669</name>
    <dbReference type="NCBI Taxonomy" id="1121426"/>
    <lineage>
        <taxon>Bacteria</taxon>
        <taxon>Bacillati</taxon>
        <taxon>Bacillota</taxon>
        <taxon>Clostridia</taxon>
        <taxon>Eubacteriales</taxon>
        <taxon>Desulfallaceae</taxon>
        <taxon>Desulfoscipio</taxon>
    </lineage>
</organism>
<protein>
    <submittedName>
        <fullName evidence="1">Uncharacterized protein</fullName>
    </submittedName>
</protein>
<dbReference type="STRING" id="39060.SAMN05660706_11743"/>
<name>A0A1I6DTQ2_9FIRM</name>
<gene>
    <name evidence="1" type="ORF">SAMN05660706_11743</name>
</gene>
<sequence>MEIKIYPGKIDLSHIQYNSGVFYGDNNMQDWKTNNKYNAAIGRVNGDRNLIASRLNYLHDPDIIDLLIRKTES</sequence>
<dbReference type="AlphaFoldDB" id="A0A1I6DTQ2"/>
<dbReference type="RefSeq" id="WP_092484059.1">
    <property type="nucleotide sequence ID" value="NZ_FOYM01000017.1"/>
</dbReference>
<accession>A0A1I6DTQ2</accession>